<dbReference type="EMBL" id="KC008572">
    <property type="protein sequence ID" value="AGF85771.1"/>
    <property type="molecule type" value="Genomic_DNA"/>
</dbReference>
<reference evidence="1 2" key="1">
    <citation type="submission" date="2012-10" db="EMBL/GenBank/DDBJ databases">
        <title>Complete genome sequence of Moumouvirus goulette.</title>
        <authorList>
            <person name="Fournous G."/>
            <person name="Bougalmi M."/>
            <person name="Colson P."/>
        </authorList>
    </citation>
    <scope>NUCLEOTIDE SEQUENCE [LARGE SCALE GENOMIC DNA]</scope>
</reference>
<evidence type="ECO:0000313" key="1">
    <source>
        <dbReference type="EMBL" id="AGF85771.1"/>
    </source>
</evidence>
<gene>
    <name evidence="1" type="ORF">glt_00968</name>
</gene>
<sequence length="98" mass="11726">MKFMHELASNKNSRITFVDGLKNGPGSMENIKPLITKYWVFCRFLYGKPFYFIPKFSLIFATDGKFELTNCDEKINKDINYRLAFFHIIIEYFNDYKK</sequence>
<accession>M1PP02</accession>
<keyword evidence="2" id="KW-1185">Reference proteome</keyword>
<dbReference type="Proteomes" id="UP000241071">
    <property type="component" value="Segment"/>
</dbReference>
<name>M1PP02_9VIRU</name>
<evidence type="ECO:0000313" key="2">
    <source>
        <dbReference type="Proteomes" id="UP000241071"/>
    </source>
</evidence>
<organism evidence="1 2">
    <name type="scientific">Moumouvirus goulette</name>
    <dbReference type="NCBI Taxonomy" id="1247379"/>
    <lineage>
        <taxon>Viruses</taxon>
        <taxon>Varidnaviria</taxon>
        <taxon>Bamfordvirae</taxon>
        <taxon>Nucleocytoviricota</taxon>
        <taxon>Megaviricetes</taxon>
        <taxon>Imitervirales</taxon>
        <taxon>Mimiviridae</taxon>
        <taxon>Megamimivirinae</taxon>
        <taxon>Moumouvirus</taxon>
        <taxon>Moumouvirus goulettemassiliense</taxon>
    </lineage>
</organism>
<proteinExistence type="predicted"/>
<protein>
    <submittedName>
        <fullName evidence="1">Uncharacterized protein</fullName>
    </submittedName>
</protein>